<dbReference type="GO" id="GO:0003677">
    <property type="term" value="F:DNA binding"/>
    <property type="evidence" value="ECO:0007669"/>
    <property type="project" value="UniProtKB-KW"/>
</dbReference>
<evidence type="ECO:0000259" key="6">
    <source>
        <dbReference type="PROSITE" id="PS51078"/>
    </source>
</evidence>
<dbReference type="OrthoDB" id="9807558at2"/>
<organism evidence="7 8">
    <name type="scientific">Cupriavidus basilensis</name>
    <dbReference type="NCBI Taxonomy" id="68895"/>
    <lineage>
        <taxon>Bacteria</taxon>
        <taxon>Pseudomonadati</taxon>
        <taxon>Pseudomonadota</taxon>
        <taxon>Betaproteobacteria</taxon>
        <taxon>Burkholderiales</taxon>
        <taxon>Burkholderiaceae</taxon>
        <taxon>Cupriavidus</taxon>
    </lineage>
</organism>
<dbReference type="EMBL" id="CP010537">
    <property type="protein sequence ID" value="AJG24259.1"/>
    <property type="molecule type" value="Genomic_DNA"/>
</dbReference>
<dbReference type="InterPro" id="IPR029016">
    <property type="entry name" value="GAF-like_dom_sf"/>
</dbReference>
<evidence type="ECO:0000259" key="5">
    <source>
        <dbReference type="PROSITE" id="PS51077"/>
    </source>
</evidence>
<dbReference type="InterPro" id="IPR050707">
    <property type="entry name" value="HTH_MetabolicPath_Reg"/>
</dbReference>
<dbReference type="PROSITE" id="PS51077">
    <property type="entry name" value="HTH_ICLR"/>
    <property type="match status" value="1"/>
</dbReference>
<dbReference type="SUPFAM" id="SSF46785">
    <property type="entry name" value="Winged helix' DNA-binding domain"/>
    <property type="match status" value="1"/>
</dbReference>
<protein>
    <submittedName>
        <fullName evidence="7">Transcriptional regulator, IclR family</fullName>
    </submittedName>
</protein>
<evidence type="ECO:0000313" key="8">
    <source>
        <dbReference type="Proteomes" id="UP000031843"/>
    </source>
</evidence>
<dbReference type="Pfam" id="PF09339">
    <property type="entry name" value="HTH_IclR"/>
    <property type="match status" value="1"/>
</dbReference>
<dbReference type="InterPro" id="IPR014757">
    <property type="entry name" value="Tscrpt_reg_IclR_C"/>
</dbReference>
<dbReference type="SUPFAM" id="SSF55781">
    <property type="entry name" value="GAF domain-like"/>
    <property type="match status" value="1"/>
</dbReference>
<name>A0A0C4YQG8_9BURK</name>
<dbReference type="STRING" id="68895.RR42_s2677"/>
<evidence type="ECO:0000256" key="1">
    <source>
        <dbReference type="ARBA" id="ARBA00023015"/>
    </source>
</evidence>
<feature type="domain" description="HTH iclR-type" evidence="5">
    <location>
        <begin position="33"/>
        <end position="95"/>
    </location>
</feature>
<dbReference type="AlphaFoldDB" id="A0A0C4YQG8"/>
<dbReference type="KEGG" id="cbw:RR42_s2677"/>
<gene>
    <name evidence="7" type="ORF">RR42_s2677</name>
</gene>
<dbReference type="GO" id="GO:0003700">
    <property type="term" value="F:DNA-binding transcription factor activity"/>
    <property type="evidence" value="ECO:0007669"/>
    <property type="project" value="TreeGrafter"/>
</dbReference>
<dbReference type="GO" id="GO:0045892">
    <property type="term" value="P:negative regulation of DNA-templated transcription"/>
    <property type="evidence" value="ECO:0007669"/>
    <property type="project" value="TreeGrafter"/>
</dbReference>
<dbReference type="Pfam" id="PF01614">
    <property type="entry name" value="IclR_C"/>
    <property type="match status" value="1"/>
</dbReference>
<dbReference type="SMART" id="SM00346">
    <property type="entry name" value="HTH_ICLR"/>
    <property type="match status" value="1"/>
</dbReference>
<sequence>MRKSESSVAAAAPSPTPLTEYPGEDPRAARAGIQVIARAAEILRTLSSHPGGLSLGAIAKEVDLPRSTVQRIVDALGAEGLTMSASGGSGVRLGPAILSLANATKFEIADLVRDALVDLSKATGETVDLSILDQNKAVFIDQVQGTHVLRAVSAVGAAFPLHCSANGKALLAMLDDAALAKMKGKLKFEQLTPHTLRSWDDLAKDIESTRATHVAVDREENSLGICAVAIGLLGPMDQRIAISVPTPTHRFVQNEALLTEKLVECRARLLAGPLRRA</sequence>
<dbReference type="PROSITE" id="PS51078">
    <property type="entry name" value="ICLR_ED"/>
    <property type="match status" value="1"/>
</dbReference>
<accession>A0A0C4YQG8</accession>
<reference evidence="7 8" key="1">
    <citation type="journal article" date="2015" name="Genome Announc.">
        <title>Complete Genome Sequence of Cupriavidus basilensis 4G11, Isolated from the Oak Ridge Field Research Center Site.</title>
        <authorList>
            <person name="Ray J."/>
            <person name="Waters R.J."/>
            <person name="Skerker J.M."/>
            <person name="Kuehl J.V."/>
            <person name="Price M.N."/>
            <person name="Huang J."/>
            <person name="Chakraborty R."/>
            <person name="Arkin A.P."/>
            <person name="Deutschbauer A."/>
        </authorList>
    </citation>
    <scope>NUCLEOTIDE SEQUENCE [LARGE SCALE GENOMIC DNA]</scope>
    <source>
        <strain evidence="7">4G11</strain>
    </source>
</reference>
<dbReference type="Gene3D" id="3.30.450.40">
    <property type="match status" value="1"/>
</dbReference>
<proteinExistence type="predicted"/>
<dbReference type="InterPro" id="IPR005471">
    <property type="entry name" value="Tscrpt_reg_IclR_N"/>
</dbReference>
<evidence type="ECO:0000256" key="2">
    <source>
        <dbReference type="ARBA" id="ARBA00023125"/>
    </source>
</evidence>
<evidence type="ECO:0000256" key="4">
    <source>
        <dbReference type="SAM" id="MobiDB-lite"/>
    </source>
</evidence>
<dbReference type="Gene3D" id="1.10.10.10">
    <property type="entry name" value="Winged helix-like DNA-binding domain superfamily/Winged helix DNA-binding domain"/>
    <property type="match status" value="1"/>
</dbReference>
<feature type="region of interest" description="Disordered" evidence="4">
    <location>
        <begin position="1"/>
        <end position="25"/>
    </location>
</feature>
<keyword evidence="2" id="KW-0238">DNA-binding</keyword>
<evidence type="ECO:0000256" key="3">
    <source>
        <dbReference type="ARBA" id="ARBA00023163"/>
    </source>
</evidence>
<dbReference type="InterPro" id="IPR036388">
    <property type="entry name" value="WH-like_DNA-bd_sf"/>
</dbReference>
<dbReference type="PANTHER" id="PTHR30136:SF35">
    <property type="entry name" value="HTH-TYPE TRANSCRIPTIONAL REGULATOR RV1719"/>
    <property type="match status" value="1"/>
</dbReference>
<dbReference type="RefSeq" id="WP_043356326.1">
    <property type="nucleotide sequence ID" value="NZ_CP010537.1"/>
</dbReference>
<keyword evidence="3" id="KW-0804">Transcription</keyword>
<dbReference type="InterPro" id="IPR036390">
    <property type="entry name" value="WH_DNA-bd_sf"/>
</dbReference>
<keyword evidence="1" id="KW-0805">Transcription regulation</keyword>
<keyword evidence="8" id="KW-1185">Reference proteome</keyword>
<dbReference type="PANTHER" id="PTHR30136">
    <property type="entry name" value="HELIX-TURN-HELIX TRANSCRIPTIONAL REGULATOR, ICLR FAMILY"/>
    <property type="match status" value="1"/>
</dbReference>
<dbReference type="Proteomes" id="UP000031843">
    <property type="component" value="Chromosome secondary"/>
</dbReference>
<feature type="compositionally biased region" description="Low complexity" evidence="4">
    <location>
        <begin position="1"/>
        <end position="13"/>
    </location>
</feature>
<feature type="domain" description="IclR-ED" evidence="6">
    <location>
        <begin position="89"/>
        <end position="277"/>
    </location>
</feature>
<evidence type="ECO:0000313" key="7">
    <source>
        <dbReference type="EMBL" id="AJG24259.1"/>
    </source>
</evidence>